<evidence type="ECO:0000313" key="7">
    <source>
        <dbReference type="Proteomes" id="UP000062768"/>
    </source>
</evidence>
<reference evidence="4" key="1">
    <citation type="submission" date="2013-12" db="EMBL/GenBank/DDBJ databases">
        <title>The complete genome sequence of Methanobacterium sp. BRM9.</title>
        <authorList>
            <consortium name="Pastoral Greenhouse Gas Research Consortium"/>
            <person name="Kelly W.J."/>
            <person name="Leahy S.C."/>
            <person name="Perry R."/>
            <person name="Li D."/>
            <person name="Altermann E."/>
            <person name="Lambie S.C."/>
            <person name="Attwood G.T."/>
        </authorList>
    </citation>
    <scope>NUCLEOTIDE SEQUENCE [LARGE SCALE GENOMIC DNA]</scope>
    <source>
        <strain evidence="4">BRM9</strain>
    </source>
</reference>
<feature type="region of interest" description="Disordered" evidence="1">
    <location>
        <begin position="124"/>
        <end position="216"/>
    </location>
</feature>
<organism evidence="4 6">
    <name type="scientific">Methanobacterium formicicum</name>
    <dbReference type="NCBI Taxonomy" id="2162"/>
    <lineage>
        <taxon>Archaea</taxon>
        <taxon>Methanobacteriati</taxon>
        <taxon>Methanobacteriota</taxon>
        <taxon>Methanomada group</taxon>
        <taxon>Methanobacteria</taxon>
        <taxon>Methanobacteriales</taxon>
        <taxon>Methanobacteriaceae</taxon>
        <taxon>Methanobacterium</taxon>
    </lineage>
</organism>
<gene>
    <name evidence="4" type="ORF">BRM9_1821</name>
    <name evidence="5" type="ORF">MB9_0535</name>
</gene>
<evidence type="ECO:0000256" key="1">
    <source>
        <dbReference type="SAM" id="MobiDB-lite"/>
    </source>
</evidence>
<dbReference type="AlphaFoldDB" id="A0A089ZVL2"/>
<feature type="domain" description="Zinc-ribbon" evidence="3">
    <location>
        <begin position="21"/>
        <end position="41"/>
    </location>
</feature>
<keyword evidence="2" id="KW-0472">Membrane</keyword>
<feature type="transmembrane region" description="Helical" evidence="2">
    <location>
        <begin position="242"/>
        <end position="261"/>
    </location>
</feature>
<dbReference type="STRING" id="2162.BRM9_1821"/>
<dbReference type="EMBL" id="LN734822">
    <property type="protein sequence ID" value="CEL24182.1"/>
    <property type="molecule type" value="Genomic_DNA"/>
</dbReference>
<proteinExistence type="predicted"/>
<dbReference type="EMBL" id="CP006933">
    <property type="protein sequence ID" value="AIS32629.1"/>
    <property type="molecule type" value="Genomic_DNA"/>
</dbReference>
<evidence type="ECO:0000313" key="5">
    <source>
        <dbReference type="EMBL" id="CEL24182.1"/>
    </source>
</evidence>
<sequence length="269" mass="31769">MKIAIKHFQIWGWYVWFRMICENCGARIGKKERYCPNCGREVFNSSEKPLQQKYLRGGYSSEEGSFQEPYQDWDDYDKDPYEAYHENDEIVGEYKDFDNFKDKNKDHNQLDHQGADFKEYHLTEDHTDDHPDTNQSNPYSSPTKQTPGRGKGYKQGYELDNKYDSGERGYNKGYDKGYENKKPYKRKYEGDKGYDNRHKKNKGYKSNSNKNYYKRGNKVKRGYDLDEYYGSQEKKSSMTGTIVLFLVMALLMGLVLGFIFFSTTLKNII</sequence>
<feature type="compositionally biased region" description="Polar residues" evidence="1">
    <location>
        <begin position="133"/>
        <end position="146"/>
    </location>
</feature>
<keyword evidence="2" id="KW-1133">Transmembrane helix</keyword>
<keyword evidence="2" id="KW-0812">Transmembrane</keyword>
<accession>A0A089ZVL2</accession>
<protein>
    <recommendedName>
        <fullName evidence="3">Zinc-ribbon domain-containing protein</fullName>
    </recommendedName>
</protein>
<evidence type="ECO:0000313" key="6">
    <source>
        <dbReference type="Proteomes" id="UP000029661"/>
    </source>
</evidence>
<dbReference type="Pfam" id="PF13240">
    <property type="entry name" value="Zn_Ribbon_1"/>
    <property type="match status" value="1"/>
</dbReference>
<dbReference type="InterPro" id="IPR026870">
    <property type="entry name" value="Zinc_ribbon_dom"/>
</dbReference>
<evidence type="ECO:0000313" key="4">
    <source>
        <dbReference type="EMBL" id="AIS32629.1"/>
    </source>
</evidence>
<feature type="compositionally biased region" description="Basic and acidic residues" evidence="1">
    <location>
        <begin position="157"/>
        <end position="196"/>
    </location>
</feature>
<evidence type="ECO:0000259" key="3">
    <source>
        <dbReference type="Pfam" id="PF13240"/>
    </source>
</evidence>
<dbReference type="KEGG" id="mfc:BRM9_1821"/>
<dbReference type="Proteomes" id="UP000062768">
    <property type="component" value="Chromosome I"/>
</dbReference>
<keyword evidence="7" id="KW-1185">Reference proteome</keyword>
<evidence type="ECO:0000256" key="2">
    <source>
        <dbReference type="SAM" id="Phobius"/>
    </source>
</evidence>
<dbReference type="PATRIC" id="fig|2162.10.peg.557"/>
<dbReference type="Proteomes" id="UP000029661">
    <property type="component" value="Chromosome"/>
</dbReference>
<reference evidence="5" key="2">
    <citation type="submission" date="2014-09" db="EMBL/GenBank/DDBJ databases">
        <authorList>
            <person name="Bishop-Lilly K.A."/>
            <person name="Broomall S.M."/>
            <person name="Chain P.S."/>
            <person name="Chertkov O."/>
            <person name="Coyne S.R."/>
            <person name="Daligault H.E."/>
            <person name="Davenport K.W."/>
            <person name="Erkkila T."/>
            <person name="Frey K.G."/>
            <person name="Gibbons H.S."/>
            <person name="Gu W."/>
            <person name="Jaissle J."/>
            <person name="Johnson S.L."/>
            <person name="Koroleva G.I."/>
            <person name="Ladner J.T."/>
            <person name="Lo C.-C."/>
            <person name="Minogue T.D."/>
            <person name="Munk C."/>
            <person name="Palacios G.F."/>
            <person name="Redden C.L."/>
            <person name="Rosenzweig C.N."/>
            <person name="Scholz M.B."/>
            <person name="Teshima H."/>
            <person name="Xu Y."/>
        </authorList>
    </citation>
    <scope>NUCLEOTIDE SEQUENCE</scope>
    <source>
        <strain evidence="5">Mb9</strain>
    </source>
</reference>
<name>A0A089ZVL2_METFO</name>